<evidence type="ECO:0000256" key="1">
    <source>
        <dbReference type="SAM" id="MobiDB-lite"/>
    </source>
</evidence>
<name>A0ABP0WDJ9_9BRYO</name>
<dbReference type="EMBL" id="OZ020111">
    <property type="protein sequence ID" value="CAK9263863.1"/>
    <property type="molecule type" value="Genomic_DNA"/>
</dbReference>
<reference evidence="2" key="1">
    <citation type="submission" date="2024-02" db="EMBL/GenBank/DDBJ databases">
        <authorList>
            <consortium name="ELIXIR-Norway"/>
            <consortium name="Elixir Norway"/>
        </authorList>
    </citation>
    <scope>NUCLEOTIDE SEQUENCE</scope>
</reference>
<organism evidence="2 3">
    <name type="scientific">Sphagnum jensenii</name>
    <dbReference type="NCBI Taxonomy" id="128206"/>
    <lineage>
        <taxon>Eukaryota</taxon>
        <taxon>Viridiplantae</taxon>
        <taxon>Streptophyta</taxon>
        <taxon>Embryophyta</taxon>
        <taxon>Bryophyta</taxon>
        <taxon>Sphagnophytina</taxon>
        <taxon>Sphagnopsida</taxon>
        <taxon>Sphagnales</taxon>
        <taxon>Sphagnaceae</taxon>
        <taxon>Sphagnum</taxon>
    </lineage>
</organism>
<sequence length="82" mass="8792">MKRTLAGNEAVSEDEVQAIVQGRGEQNDDDLSSISGSDAESSADEATDDHSGPKRHPLQQGSRKNCITFPTSGQRLLMAVSY</sequence>
<proteinExistence type="predicted"/>
<evidence type="ECO:0000313" key="2">
    <source>
        <dbReference type="EMBL" id="CAK9263863.1"/>
    </source>
</evidence>
<feature type="compositionally biased region" description="Polar residues" evidence="1">
    <location>
        <begin position="59"/>
        <end position="69"/>
    </location>
</feature>
<dbReference type="Proteomes" id="UP001497444">
    <property type="component" value="Chromosome 16"/>
</dbReference>
<protein>
    <submittedName>
        <fullName evidence="2">Uncharacterized protein</fullName>
    </submittedName>
</protein>
<feature type="region of interest" description="Disordered" evidence="1">
    <location>
        <begin position="1"/>
        <end position="69"/>
    </location>
</feature>
<evidence type="ECO:0000313" key="3">
    <source>
        <dbReference type="Proteomes" id="UP001497444"/>
    </source>
</evidence>
<keyword evidence="3" id="KW-1185">Reference proteome</keyword>
<accession>A0ABP0WDJ9</accession>
<gene>
    <name evidence="2" type="ORF">CSSPJE1EN1_LOCUS9341</name>
</gene>